<evidence type="ECO:0008006" key="4">
    <source>
        <dbReference type="Google" id="ProtNLM"/>
    </source>
</evidence>
<organism evidence="3">
    <name type="scientific">uncultured Chloroflexia bacterium</name>
    <dbReference type="NCBI Taxonomy" id="1672391"/>
    <lineage>
        <taxon>Bacteria</taxon>
        <taxon>Bacillati</taxon>
        <taxon>Chloroflexota</taxon>
        <taxon>Chloroflexia</taxon>
        <taxon>environmental samples</taxon>
    </lineage>
</organism>
<feature type="chain" id="PRO_5026748436" description="Alkaline phosphatase" evidence="2">
    <location>
        <begin position="24"/>
        <end position="153"/>
    </location>
</feature>
<gene>
    <name evidence="3" type="ORF">AVDCRST_MAG93-115</name>
</gene>
<proteinExistence type="predicted"/>
<dbReference type="AlphaFoldDB" id="A0A6J4H5I8"/>
<evidence type="ECO:0000256" key="1">
    <source>
        <dbReference type="SAM" id="MobiDB-lite"/>
    </source>
</evidence>
<reference evidence="3" key="1">
    <citation type="submission" date="2020-02" db="EMBL/GenBank/DDBJ databases">
        <authorList>
            <person name="Meier V. D."/>
        </authorList>
    </citation>
    <scope>NUCLEOTIDE SEQUENCE</scope>
    <source>
        <strain evidence="3">AVDCRST_MAG93</strain>
    </source>
</reference>
<feature type="region of interest" description="Disordered" evidence="1">
    <location>
        <begin position="121"/>
        <end position="153"/>
    </location>
</feature>
<name>A0A6J4H5I8_9CHLR</name>
<feature type="compositionally biased region" description="Polar residues" evidence="1">
    <location>
        <begin position="34"/>
        <end position="52"/>
    </location>
</feature>
<feature type="signal peptide" evidence="2">
    <location>
        <begin position="1"/>
        <end position="23"/>
    </location>
</feature>
<protein>
    <recommendedName>
        <fullName evidence="4">Alkaline phosphatase</fullName>
    </recommendedName>
</protein>
<feature type="region of interest" description="Disordered" evidence="1">
    <location>
        <begin position="34"/>
        <end position="87"/>
    </location>
</feature>
<sequence length="153" mass="15351">MERISTKGWLLLAAMAAMGPVAAVTATAGMADTSTEQNLGESITQDSSSGTESGDVGQTFEVTGSGKNSDQCAGVQGATNTAPQQGGIDVLQYDSRAEDFEFEDVGGSDLNILQADSEAGNFEFDGGGGPLTVGGANETACDQKANRSGSASG</sequence>
<feature type="compositionally biased region" description="Polar residues" evidence="1">
    <location>
        <begin position="60"/>
        <end position="84"/>
    </location>
</feature>
<dbReference type="EMBL" id="CADCTR010000037">
    <property type="protein sequence ID" value="CAA9213063.1"/>
    <property type="molecule type" value="Genomic_DNA"/>
</dbReference>
<keyword evidence="2" id="KW-0732">Signal</keyword>
<evidence type="ECO:0000313" key="3">
    <source>
        <dbReference type="EMBL" id="CAA9213063.1"/>
    </source>
</evidence>
<accession>A0A6J4H5I8</accession>
<evidence type="ECO:0000256" key="2">
    <source>
        <dbReference type="SAM" id="SignalP"/>
    </source>
</evidence>